<dbReference type="Pfam" id="PF00411">
    <property type="entry name" value="Ribosomal_S11"/>
    <property type="match status" value="1"/>
</dbReference>
<dbReference type="GO" id="GO:0006412">
    <property type="term" value="P:translation"/>
    <property type="evidence" value="ECO:0007669"/>
    <property type="project" value="UniProtKB-UniRule"/>
</dbReference>
<dbReference type="InterPro" id="IPR001971">
    <property type="entry name" value="Ribosomal_uS11"/>
</dbReference>
<dbReference type="PANTHER" id="PTHR11759">
    <property type="entry name" value="40S RIBOSOMAL PROTEIN S14/30S RIBOSOMAL PROTEIN S11"/>
    <property type="match status" value="1"/>
</dbReference>
<keyword evidence="4" id="KW-0694">RNA-binding</keyword>
<comment type="subunit">
    <text evidence="4">Part of the 30S ribosomal subunit. Interacts with proteins S7 and S18. Binds to IF-3.</text>
</comment>
<evidence type="ECO:0000313" key="5">
    <source>
        <dbReference type="EMBL" id="OGN12518.1"/>
    </source>
</evidence>
<reference evidence="5 6" key="1">
    <citation type="journal article" date="2016" name="Nat. Commun.">
        <title>Thousands of microbial genomes shed light on interconnected biogeochemical processes in an aquifer system.</title>
        <authorList>
            <person name="Anantharaman K."/>
            <person name="Brown C.T."/>
            <person name="Hug L.A."/>
            <person name="Sharon I."/>
            <person name="Castelle C.J."/>
            <person name="Probst A.J."/>
            <person name="Thomas B.C."/>
            <person name="Singh A."/>
            <person name="Wilkins M.J."/>
            <person name="Karaoz U."/>
            <person name="Brodie E.L."/>
            <person name="Williams K.H."/>
            <person name="Hubbard S.S."/>
            <person name="Banfield J.F."/>
        </authorList>
    </citation>
    <scope>NUCLEOTIDE SEQUENCE [LARGE SCALE GENOMIC DNA]</scope>
</reference>
<organism evidence="5 6">
    <name type="scientific">Candidatus Yanofskybacteria bacterium RIFCSPHIGHO2_02_FULL_43_15c</name>
    <dbReference type="NCBI Taxonomy" id="1802679"/>
    <lineage>
        <taxon>Bacteria</taxon>
        <taxon>Candidatus Yanofskyibacteriota</taxon>
    </lineage>
</organism>
<dbReference type="AlphaFoldDB" id="A0A1F8FIT8"/>
<keyword evidence="3 4" id="KW-0687">Ribonucleoprotein</keyword>
<dbReference type="Gene3D" id="3.30.420.80">
    <property type="entry name" value="Ribosomal protein S11"/>
    <property type="match status" value="1"/>
</dbReference>
<comment type="function">
    <text evidence="4">Located on the platform of the 30S subunit, it bridges several disparate RNA helices of the 16S rRNA. Forms part of the Shine-Dalgarno cleft in the 70S ribosome.</text>
</comment>
<dbReference type="EMBL" id="MGJT01000017">
    <property type="protein sequence ID" value="OGN12518.1"/>
    <property type="molecule type" value="Genomic_DNA"/>
</dbReference>
<evidence type="ECO:0000256" key="4">
    <source>
        <dbReference type="HAMAP-Rule" id="MF_01310"/>
    </source>
</evidence>
<protein>
    <recommendedName>
        <fullName evidence="4">Small ribosomal subunit protein uS11</fullName>
    </recommendedName>
</protein>
<keyword evidence="4" id="KW-0699">rRNA-binding</keyword>
<name>A0A1F8FIT8_9BACT</name>
<dbReference type="InterPro" id="IPR036967">
    <property type="entry name" value="Ribosomal_uS11_sf"/>
</dbReference>
<dbReference type="NCBIfam" id="NF003698">
    <property type="entry name" value="PRK05309.1"/>
    <property type="match status" value="1"/>
</dbReference>
<evidence type="ECO:0000256" key="2">
    <source>
        <dbReference type="ARBA" id="ARBA00022980"/>
    </source>
</evidence>
<evidence type="ECO:0000256" key="1">
    <source>
        <dbReference type="ARBA" id="ARBA00006194"/>
    </source>
</evidence>
<comment type="caution">
    <text evidence="5">The sequence shown here is derived from an EMBL/GenBank/DDBJ whole genome shotgun (WGS) entry which is preliminary data.</text>
</comment>
<dbReference type="GO" id="GO:0003735">
    <property type="term" value="F:structural constituent of ribosome"/>
    <property type="evidence" value="ECO:0007669"/>
    <property type="project" value="InterPro"/>
</dbReference>
<dbReference type="SUPFAM" id="SSF53137">
    <property type="entry name" value="Translational machinery components"/>
    <property type="match status" value="1"/>
</dbReference>
<dbReference type="Proteomes" id="UP000178197">
    <property type="component" value="Unassembled WGS sequence"/>
</dbReference>
<proteinExistence type="inferred from homology"/>
<accession>A0A1F8FIT8</accession>
<dbReference type="GO" id="GO:1990904">
    <property type="term" value="C:ribonucleoprotein complex"/>
    <property type="evidence" value="ECO:0007669"/>
    <property type="project" value="UniProtKB-KW"/>
</dbReference>
<dbReference type="GO" id="GO:0019843">
    <property type="term" value="F:rRNA binding"/>
    <property type="evidence" value="ECO:0007669"/>
    <property type="project" value="UniProtKB-UniRule"/>
</dbReference>
<evidence type="ECO:0000256" key="3">
    <source>
        <dbReference type="ARBA" id="ARBA00023274"/>
    </source>
</evidence>
<dbReference type="GO" id="GO:0005840">
    <property type="term" value="C:ribosome"/>
    <property type="evidence" value="ECO:0007669"/>
    <property type="project" value="UniProtKB-KW"/>
</dbReference>
<sequence>MEAETAPAVSASKKIKKQVLKGIATIFSSYNNMIVSVTDQKGEVLAWSSAGLLGFKGARKSTPYAATMVAKDALEKTKKFNLNELSIAVKGIGPGREAAIRAIAGTGLNINALIDNTPIPHGGVRPPKPRRV</sequence>
<comment type="similarity">
    <text evidence="1 4">Belongs to the universal ribosomal protein uS11 family.</text>
</comment>
<keyword evidence="2 4" id="KW-0689">Ribosomal protein</keyword>
<gene>
    <name evidence="4" type="primary">rpsK</name>
    <name evidence="5" type="ORF">A3C71_01670</name>
</gene>
<dbReference type="HAMAP" id="MF_01310">
    <property type="entry name" value="Ribosomal_uS11"/>
    <property type="match status" value="1"/>
</dbReference>
<dbReference type="PIRSF" id="PIRSF002131">
    <property type="entry name" value="Ribosomal_S11"/>
    <property type="match status" value="1"/>
</dbReference>
<evidence type="ECO:0000313" key="6">
    <source>
        <dbReference type="Proteomes" id="UP000178197"/>
    </source>
</evidence>